<reference evidence="1 2" key="1">
    <citation type="journal article" date="2022" name="Plant J.">
        <title>Chromosome-level genome of Camellia lanceoleosa provides a valuable resource for understanding genome evolution and self-incompatibility.</title>
        <authorList>
            <person name="Gong W."/>
            <person name="Xiao S."/>
            <person name="Wang L."/>
            <person name="Liao Z."/>
            <person name="Chang Y."/>
            <person name="Mo W."/>
            <person name="Hu G."/>
            <person name="Li W."/>
            <person name="Zhao G."/>
            <person name="Zhu H."/>
            <person name="Hu X."/>
            <person name="Ji K."/>
            <person name="Xiang X."/>
            <person name="Song Q."/>
            <person name="Yuan D."/>
            <person name="Jin S."/>
            <person name="Zhang L."/>
        </authorList>
    </citation>
    <scope>NUCLEOTIDE SEQUENCE [LARGE SCALE GENOMIC DNA]</scope>
    <source>
        <strain evidence="1">SQ_2022a</strain>
    </source>
</reference>
<proteinExistence type="predicted"/>
<accession>A0ACC0HEE0</accession>
<dbReference type="Proteomes" id="UP001060215">
    <property type="component" value="Chromosome 5"/>
</dbReference>
<dbReference type="EMBL" id="CM045762">
    <property type="protein sequence ID" value="KAI8010256.1"/>
    <property type="molecule type" value="Genomic_DNA"/>
</dbReference>
<organism evidence="1 2">
    <name type="scientific">Camellia lanceoleosa</name>
    <dbReference type="NCBI Taxonomy" id="1840588"/>
    <lineage>
        <taxon>Eukaryota</taxon>
        <taxon>Viridiplantae</taxon>
        <taxon>Streptophyta</taxon>
        <taxon>Embryophyta</taxon>
        <taxon>Tracheophyta</taxon>
        <taxon>Spermatophyta</taxon>
        <taxon>Magnoliopsida</taxon>
        <taxon>eudicotyledons</taxon>
        <taxon>Gunneridae</taxon>
        <taxon>Pentapetalae</taxon>
        <taxon>asterids</taxon>
        <taxon>Ericales</taxon>
        <taxon>Theaceae</taxon>
        <taxon>Camellia</taxon>
    </lineage>
</organism>
<protein>
    <submittedName>
        <fullName evidence="1">Sister chromatid cohesion protein SCC2</fullName>
    </submittedName>
</protein>
<keyword evidence="2" id="KW-1185">Reference proteome</keyword>
<gene>
    <name evidence="1" type="ORF">LOK49_LG06G00206</name>
</gene>
<evidence type="ECO:0000313" key="1">
    <source>
        <dbReference type="EMBL" id="KAI8010256.1"/>
    </source>
</evidence>
<evidence type="ECO:0000313" key="2">
    <source>
        <dbReference type="Proteomes" id="UP001060215"/>
    </source>
</evidence>
<sequence>MDSPSTKLDLQTELVVRHIASHPDVGLKYFEKVAERIKDTGVSVRKRAIKIIREMCTSNANFSEFTRACIEIISPIFYEFWFEEPSGLQTRLFGGSSSVPLELAKKTEQIVEMLRRMPNHQLLVEEMNNDEEDVHTLPFVLLLHAFCVVDPTLYAPASDLSQFVVTLQPYLKSQMQALQNIYEYLLDAESQMATDNNSNNVVNYSVDGGHSVPIAAGAGDTNICGGIVQLYWDNILGRCLDLNEQVHQSAMKIVEIVLRQGLVHPTTCVPYLIALETGPEEANSMLAHHLLMNMNEKYLAFCESCLGDGLQMSFIFIRSMVEVLKIQTLKSNSRYCTEILALFPFTLPDELLYLIYAMNRSYTSYSRHTISMDLNGTFKEEPADEPVSNHSVSVDSNLRSRSPCNSRGISEDDLQKIQADCLSTIALQLLLKLKRHLKIVYGLNDTRCQEFSPNEPLKLGEALPKQNIPFNTNETHIDLPINHQEVLQRYQRTSKGDGLLRGEGGGLGVVQAGMMKNDDDEDWRGSKSGGRRLNNSGRKSNSSRGRQWS</sequence>
<name>A0ACC0HEE0_9ERIC</name>
<comment type="caution">
    <text evidence="1">The sequence shown here is derived from an EMBL/GenBank/DDBJ whole genome shotgun (WGS) entry which is preliminary data.</text>
</comment>